<dbReference type="InterPro" id="IPR007642">
    <property type="entry name" value="RNA_pol_Rpb2_2"/>
</dbReference>
<dbReference type="AlphaFoldDB" id="A0AAP0BD25"/>
<dbReference type="FunFam" id="2.40.270.10:FF:000011">
    <property type="entry name" value="DNA-directed RNA polymerase subunit beta"/>
    <property type="match status" value="1"/>
</dbReference>
<keyword evidence="4 13" id="KW-0808">Transferase</keyword>
<dbReference type="Pfam" id="PF04561">
    <property type="entry name" value="RNA_pol_Rpb2_2"/>
    <property type="match status" value="1"/>
</dbReference>
<dbReference type="PANTHER" id="PTHR20856">
    <property type="entry name" value="DNA-DIRECTED RNA POLYMERASE I SUBUNIT 2"/>
    <property type="match status" value="1"/>
</dbReference>
<dbReference type="Pfam" id="PF04565">
    <property type="entry name" value="RNA_pol_Rpb2_3"/>
    <property type="match status" value="1"/>
</dbReference>
<dbReference type="Gene3D" id="2.40.270.10">
    <property type="entry name" value="DNA-directed RNA polymerase, subunit 2, domain 6"/>
    <property type="match status" value="1"/>
</dbReference>
<reference evidence="20 21" key="1">
    <citation type="journal article" date="2022" name="Nat. Plants">
        <title>Genomes of leafy and leafless Platanthera orchids illuminate the evolution of mycoheterotrophy.</title>
        <authorList>
            <person name="Li M.H."/>
            <person name="Liu K.W."/>
            <person name="Li Z."/>
            <person name="Lu H.C."/>
            <person name="Ye Q.L."/>
            <person name="Zhang D."/>
            <person name="Wang J.Y."/>
            <person name="Li Y.F."/>
            <person name="Zhong Z.M."/>
            <person name="Liu X."/>
            <person name="Yu X."/>
            <person name="Liu D.K."/>
            <person name="Tu X.D."/>
            <person name="Liu B."/>
            <person name="Hao Y."/>
            <person name="Liao X.Y."/>
            <person name="Jiang Y.T."/>
            <person name="Sun W.H."/>
            <person name="Chen J."/>
            <person name="Chen Y.Q."/>
            <person name="Ai Y."/>
            <person name="Zhai J.W."/>
            <person name="Wu S.S."/>
            <person name="Zhou Z."/>
            <person name="Hsiao Y.Y."/>
            <person name="Wu W.L."/>
            <person name="Chen Y.Y."/>
            <person name="Lin Y.F."/>
            <person name="Hsu J.L."/>
            <person name="Li C.Y."/>
            <person name="Wang Z.W."/>
            <person name="Zhao X."/>
            <person name="Zhong W.Y."/>
            <person name="Ma X.K."/>
            <person name="Ma L."/>
            <person name="Huang J."/>
            <person name="Chen G.Z."/>
            <person name="Huang M.Z."/>
            <person name="Huang L."/>
            <person name="Peng D.H."/>
            <person name="Luo Y.B."/>
            <person name="Zou S.Q."/>
            <person name="Chen S.P."/>
            <person name="Lan S."/>
            <person name="Tsai W.C."/>
            <person name="Van de Peer Y."/>
            <person name="Liu Z.J."/>
        </authorList>
    </citation>
    <scope>NUCLEOTIDE SEQUENCE [LARGE SCALE GENOMIC DNA]</scope>
    <source>
        <strain evidence="20">Lor287</strain>
    </source>
</reference>
<dbReference type="FunFam" id="3.90.1100.10:FF:000008">
    <property type="entry name" value="DNA-directed RNA polymerase subunit beta"/>
    <property type="match status" value="1"/>
</dbReference>
<feature type="domain" description="RNA polymerase Rpb2" evidence="15">
    <location>
        <begin position="1049"/>
        <end position="1158"/>
    </location>
</feature>
<gene>
    <name evidence="20" type="primary">RPB2</name>
    <name evidence="20" type="ORF">KSP39_PZI013041</name>
</gene>
<dbReference type="Pfam" id="PF04563">
    <property type="entry name" value="RNA_pol_Rpb2_1"/>
    <property type="match status" value="1"/>
</dbReference>
<protein>
    <recommendedName>
        <fullName evidence="13">DNA-directed RNA polymerase subunit beta</fullName>
        <ecNumber evidence="13">2.7.7.6</ecNumber>
    </recommendedName>
</protein>
<dbReference type="GO" id="GO:0005634">
    <property type="term" value="C:nucleus"/>
    <property type="evidence" value="ECO:0007669"/>
    <property type="project" value="UniProtKB-SubCell"/>
</dbReference>
<keyword evidence="9 13" id="KW-0804">Transcription</keyword>
<feature type="domain" description="RNA polymerase Rpb2" evidence="18">
    <location>
        <begin position="445"/>
        <end position="508"/>
    </location>
</feature>
<keyword evidence="10" id="KW-0539">Nucleus</keyword>
<keyword evidence="5 13" id="KW-0548">Nucleotidyltransferase</keyword>
<keyword evidence="7" id="KW-0863">Zinc-finger</keyword>
<dbReference type="Gene3D" id="2.40.50.150">
    <property type="match status" value="1"/>
</dbReference>
<dbReference type="EC" id="2.7.7.6" evidence="13"/>
<evidence type="ECO:0000313" key="20">
    <source>
        <dbReference type="EMBL" id="KAK8936037.1"/>
    </source>
</evidence>
<dbReference type="GO" id="GO:0006351">
    <property type="term" value="P:DNA-templated transcription"/>
    <property type="evidence" value="ECO:0007669"/>
    <property type="project" value="InterPro"/>
</dbReference>
<dbReference type="InterPro" id="IPR037033">
    <property type="entry name" value="DNA-dir_RNAP_su2_hyb_sf"/>
</dbReference>
<evidence type="ECO:0000313" key="21">
    <source>
        <dbReference type="Proteomes" id="UP001418222"/>
    </source>
</evidence>
<evidence type="ECO:0000259" key="15">
    <source>
        <dbReference type="Pfam" id="PF04560"/>
    </source>
</evidence>
<keyword evidence="21" id="KW-1185">Reference proteome</keyword>
<dbReference type="InterPro" id="IPR015712">
    <property type="entry name" value="DNA-dir_RNA_pol_su2"/>
</dbReference>
<dbReference type="CDD" id="cd00653">
    <property type="entry name" value="RNA_pol_B_RPB2"/>
    <property type="match status" value="1"/>
</dbReference>
<evidence type="ECO:0000256" key="9">
    <source>
        <dbReference type="ARBA" id="ARBA00023163"/>
    </source>
</evidence>
<dbReference type="Pfam" id="PF04560">
    <property type="entry name" value="RNA_pol_Rpb2_7"/>
    <property type="match status" value="1"/>
</dbReference>
<evidence type="ECO:0000256" key="5">
    <source>
        <dbReference type="ARBA" id="ARBA00022695"/>
    </source>
</evidence>
<dbReference type="FunFam" id="3.90.1110.10:FF:000007">
    <property type="entry name" value="DNA-directed RNA polymerase subunit beta"/>
    <property type="match status" value="1"/>
</dbReference>
<evidence type="ECO:0000256" key="3">
    <source>
        <dbReference type="ARBA" id="ARBA00022478"/>
    </source>
</evidence>
<dbReference type="InterPro" id="IPR007120">
    <property type="entry name" value="DNA-dir_RNAP_su2_dom"/>
</dbReference>
<evidence type="ECO:0000259" key="17">
    <source>
        <dbReference type="Pfam" id="PF04563"/>
    </source>
</evidence>
<feature type="domain" description="RNA polymerase beta subunit protrusion" evidence="17">
    <location>
        <begin position="14"/>
        <end position="394"/>
    </location>
</feature>
<dbReference type="Pfam" id="PF06883">
    <property type="entry name" value="RNA_pol_Rpa2_4"/>
    <property type="match status" value="1"/>
</dbReference>
<accession>A0AAP0BD25</accession>
<evidence type="ECO:0000256" key="6">
    <source>
        <dbReference type="ARBA" id="ARBA00022723"/>
    </source>
</evidence>
<feature type="domain" description="DNA-directed RNA polymerase I subunit RPA2" evidence="19">
    <location>
        <begin position="562"/>
        <end position="619"/>
    </location>
</feature>
<dbReference type="GO" id="GO:0032549">
    <property type="term" value="F:ribonucleoside binding"/>
    <property type="evidence" value="ECO:0007669"/>
    <property type="project" value="InterPro"/>
</dbReference>
<comment type="similarity">
    <text evidence="2 12">Belongs to the RNA polymerase beta chain family.</text>
</comment>
<dbReference type="InterPro" id="IPR007641">
    <property type="entry name" value="RNA_pol_Rpb2_7"/>
</dbReference>
<evidence type="ECO:0000259" key="14">
    <source>
        <dbReference type="Pfam" id="PF00562"/>
    </source>
</evidence>
<evidence type="ECO:0000256" key="10">
    <source>
        <dbReference type="ARBA" id="ARBA00023242"/>
    </source>
</evidence>
<evidence type="ECO:0000256" key="1">
    <source>
        <dbReference type="ARBA" id="ARBA00004123"/>
    </source>
</evidence>
<comment type="subcellular location">
    <subcellularLocation>
        <location evidence="1">Nucleus</location>
    </subcellularLocation>
</comment>
<keyword evidence="6" id="KW-0479">Metal-binding</keyword>
<keyword evidence="3 13" id="KW-0240">DNA-directed RNA polymerase</keyword>
<dbReference type="InterPro" id="IPR037034">
    <property type="entry name" value="RNA_pol_Rpb2_2_sf"/>
</dbReference>
<dbReference type="InterPro" id="IPR007644">
    <property type="entry name" value="RNA_pol_bsu_protrusion"/>
</dbReference>
<name>A0AAP0BD25_9ASPA</name>
<dbReference type="GO" id="GO:0003899">
    <property type="term" value="F:DNA-directed RNA polymerase activity"/>
    <property type="evidence" value="ECO:0007669"/>
    <property type="project" value="UniProtKB-EC"/>
</dbReference>
<feature type="domain" description="DNA-directed RNA polymerase subunit 2 hybrid-binding" evidence="14">
    <location>
        <begin position="677"/>
        <end position="1047"/>
    </location>
</feature>
<evidence type="ECO:0000256" key="2">
    <source>
        <dbReference type="ARBA" id="ARBA00006835"/>
    </source>
</evidence>
<dbReference type="Gene3D" id="3.90.1110.10">
    <property type="entry name" value="RNA polymerase Rpb2, domain 2"/>
    <property type="match status" value="1"/>
</dbReference>
<evidence type="ECO:0000256" key="13">
    <source>
        <dbReference type="RuleBase" id="RU363031"/>
    </source>
</evidence>
<dbReference type="InterPro" id="IPR009674">
    <property type="entry name" value="Rpa2_dom_4"/>
</dbReference>
<dbReference type="SUPFAM" id="SSF64484">
    <property type="entry name" value="beta and beta-prime subunits of DNA dependent RNA-polymerase"/>
    <property type="match status" value="1"/>
</dbReference>
<keyword evidence="8" id="KW-0862">Zinc</keyword>
<dbReference type="InterPro" id="IPR007645">
    <property type="entry name" value="RNA_pol_Rpb2_3"/>
</dbReference>
<comment type="catalytic activity">
    <reaction evidence="11 13">
        <text>RNA(n) + a ribonucleoside 5'-triphosphate = RNA(n+1) + diphosphate</text>
        <dbReference type="Rhea" id="RHEA:21248"/>
        <dbReference type="Rhea" id="RHEA-COMP:14527"/>
        <dbReference type="Rhea" id="RHEA-COMP:17342"/>
        <dbReference type="ChEBI" id="CHEBI:33019"/>
        <dbReference type="ChEBI" id="CHEBI:61557"/>
        <dbReference type="ChEBI" id="CHEBI:140395"/>
        <dbReference type="EC" id="2.7.7.6"/>
    </reaction>
</comment>
<evidence type="ECO:0000256" key="7">
    <source>
        <dbReference type="ARBA" id="ARBA00022771"/>
    </source>
</evidence>
<evidence type="ECO:0000259" key="18">
    <source>
        <dbReference type="Pfam" id="PF04565"/>
    </source>
</evidence>
<evidence type="ECO:0000256" key="4">
    <source>
        <dbReference type="ARBA" id="ARBA00022679"/>
    </source>
</evidence>
<dbReference type="Proteomes" id="UP001418222">
    <property type="component" value="Unassembled WGS sequence"/>
</dbReference>
<dbReference type="FunFam" id="2.40.270.10:FF:000006">
    <property type="entry name" value="DNA-directed RNA polymerase subunit beta"/>
    <property type="match status" value="1"/>
</dbReference>
<sequence length="1165" mass="130140">MAPNKNTAFAALHELVKHHIESFDYFVDEGLEKAIAEIKPVRIVDKTSGSTLKISLKDPFLLPPKQEGRMNGAMFPSECRQTKTTYRGDFKIDVGFQYDGGVDIRDRINFGHIPIMLMSKLCHLRGFDPQKLVKHKEEASEVGGYFICSGLERLSRLCMIQKRNHPISVVRRSFRGRGAGFSDKAVVIRCVRGDQSSVNLTLHYLQNGSARVGFRIAGREYLLPVALVLKALIETSDREIYVSLTCCYNEKYQKDKGAVGTQLIGERAQIILNELQGLSLLTRDQCLKHIGIHFRPALSKFETESDAFVGEAVLNEYIMVHLNNNRDKFNLLIFMLQKLFALVDQTATPDNVDALQNMEVLLIGHLITVYLKEKLEEWLQKTKSNITEEMQKKGNEFKDLELVKKISRRHAAYVGRSIENLIKVGRLATLTAIDLPQREGFTIEAERLNYLRFISHFRSVHRGSSFAKLRITTVRKLLPESWGFLCPVHTPDGTPCGLLNHMTATCRVASFYDLNGQIKDFLKVRKSILSLLIGLGMTSLKQWLEHAGPPEVLHVLLDGCVVGSIAYAKVEKAVLHLRNMKLVSSSGIPDDLEVGYIPVSEGGAYPGLYLFTSPSRLIRPVKNISFSTDENSNIEFIGPFEQAFMEISCPDGGNGGRRDLFPATHEEIHPTGILSVVANLTPWSDHNQSPRNMYQCQMAKQTMGFSGQAIQFRADNKTYHLQTPQSPIVRTASYNKFFLDEFPVGTNAIVAVLAYTGYDMEDAMILNKSAVERGLFRGHIYQTENIDLECNKIMSEKSAEIFSRRKDAYKSFVDSDGLPFIGQMIHPNQMKYCTFNNVSSQSKATLLRGSESMIVDYVAVDGSGSKGGIRKVNIRSRRVRNPMIGDKFSSRHGQKGVCSQLWSDVDMPFSSVTGMRPDLIINPHAFPSRMTIGMLLESIAAKGGSLHGKYVDATPFSNPTPENNSEKSSGRISLVDELGPVLASHGFNYHGVEVLYSGVLGTEMTCEIFMGPVYYQRLRHMVSDKFQVRSTGPVDQITRQPIGGRKRGGGIRFGEMERDSILAHGASYLLHDRLHSCSDYHIADVCSKCGSLLTATFVNARKRLVTDAKSSLPPTRSSSKVTCGSCKSSKGMETVAMPYVFRYLAAELASMNVRMDLRLSNEVRT</sequence>
<dbReference type="Pfam" id="PF00562">
    <property type="entry name" value="RNA_pol_Rpb2_6"/>
    <property type="match status" value="1"/>
</dbReference>
<dbReference type="FunFam" id="3.90.1800.10:FF:000004">
    <property type="entry name" value="DNA-directed RNA polymerase subunit beta"/>
    <property type="match status" value="1"/>
</dbReference>
<dbReference type="Gene3D" id="3.90.1100.10">
    <property type="match status" value="2"/>
</dbReference>
<dbReference type="GO" id="GO:0003677">
    <property type="term" value="F:DNA binding"/>
    <property type="evidence" value="ECO:0007669"/>
    <property type="project" value="InterPro"/>
</dbReference>
<evidence type="ECO:0000259" key="16">
    <source>
        <dbReference type="Pfam" id="PF04561"/>
    </source>
</evidence>
<dbReference type="EMBL" id="JBBWWQ010000011">
    <property type="protein sequence ID" value="KAK8936037.1"/>
    <property type="molecule type" value="Genomic_DNA"/>
</dbReference>
<dbReference type="Gene3D" id="3.90.1800.10">
    <property type="entry name" value="RNA polymerase alpha subunit dimerisation domain"/>
    <property type="match status" value="1"/>
</dbReference>
<dbReference type="GO" id="GO:0009561">
    <property type="term" value="P:megagametogenesis"/>
    <property type="evidence" value="ECO:0007669"/>
    <property type="project" value="UniProtKB-ARBA"/>
</dbReference>
<dbReference type="GO" id="GO:0000428">
    <property type="term" value="C:DNA-directed RNA polymerase complex"/>
    <property type="evidence" value="ECO:0007669"/>
    <property type="project" value="UniProtKB-KW"/>
</dbReference>
<evidence type="ECO:0000256" key="8">
    <source>
        <dbReference type="ARBA" id="ARBA00022833"/>
    </source>
</evidence>
<proteinExistence type="inferred from homology"/>
<evidence type="ECO:0000256" key="12">
    <source>
        <dbReference type="RuleBase" id="RU000434"/>
    </source>
</evidence>
<feature type="domain" description="RNA polymerase Rpb2" evidence="16">
    <location>
        <begin position="164"/>
        <end position="360"/>
    </location>
</feature>
<organism evidence="20 21">
    <name type="scientific">Platanthera zijinensis</name>
    <dbReference type="NCBI Taxonomy" id="2320716"/>
    <lineage>
        <taxon>Eukaryota</taxon>
        <taxon>Viridiplantae</taxon>
        <taxon>Streptophyta</taxon>
        <taxon>Embryophyta</taxon>
        <taxon>Tracheophyta</taxon>
        <taxon>Spermatophyta</taxon>
        <taxon>Magnoliopsida</taxon>
        <taxon>Liliopsida</taxon>
        <taxon>Asparagales</taxon>
        <taxon>Orchidaceae</taxon>
        <taxon>Orchidoideae</taxon>
        <taxon>Orchideae</taxon>
        <taxon>Orchidinae</taxon>
        <taxon>Platanthera</taxon>
    </lineage>
</organism>
<comment type="caution">
    <text evidence="20">The sequence shown here is derived from an EMBL/GenBank/DDBJ whole genome shotgun (WGS) entry which is preliminary data.</text>
</comment>
<dbReference type="InterPro" id="IPR014724">
    <property type="entry name" value="RNA_pol_RPB2_OB-fold"/>
</dbReference>
<dbReference type="PROSITE" id="PS01166">
    <property type="entry name" value="RNA_POL_BETA"/>
    <property type="match status" value="1"/>
</dbReference>
<evidence type="ECO:0000256" key="11">
    <source>
        <dbReference type="ARBA" id="ARBA00048552"/>
    </source>
</evidence>
<dbReference type="InterPro" id="IPR007121">
    <property type="entry name" value="RNA_pol_bsu_CS"/>
</dbReference>
<evidence type="ECO:0000259" key="19">
    <source>
        <dbReference type="Pfam" id="PF06883"/>
    </source>
</evidence>
<comment type="function">
    <text evidence="13">DNA-dependent RNA polymerase catalyzes the transcription of DNA into RNA using the four ribonucleoside triphosphates as substrates.</text>
</comment>
<dbReference type="GO" id="GO:0008270">
    <property type="term" value="F:zinc ion binding"/>
    <property type="evidence" value="ECO:0007669"/>
    <property type="project" value="UniProtKB-KW"/>
</dbReference>